<keyword evidence="3" id="KW-1185">Reference proteome</keyword>
<dbReference type="Proteomes" id="UP001554567">
    <property type="component" value="Unassembled WGS sequence"/>
</dbReference>
<gene>
    <name evidence="2" type="ORF">ABW286_16540</name>
</gene>
<reference evidence="2 3" key="1">
    <citation type="submission" date="2024-07" db="EMBL/GenBank/DDBJ databases">
        <authorList>
            <person name="Dulla G.F.J."/>
            <person name="Delorm J.G."/>
        </authorList>
    </citation>
    <scope>NUCLEOTIDE SEQUENCE [LARGE SCALE GENOMIC DNA]</scope>
    <source>
        <strain evidence="2 3">JGD 233</strain>
    </source>
</reference>
<accession>A0ABV3N4M1</accession>
<keyword evidence="1" id="KW-0812">Transmembrane</keyword>
<organism evidence="2 3">
    <name type="scientific">Erwinia papayae</name>
    <dbReference type="NCBI Taxonomy" id="206499"/>
    <lineage>
        <taxon>Bacteria</taxon>
        <taxon>Pseudomonadati</taxon>
        <taxon>Pseudomonadota</taxon>
        <taxon>Gammaproteobacteria</taxon>
        <taxon>Enterobacterales</taxon>
        <taxon>Erwiniaceae</taxon>
        <taxon>Erwinia</taxon>
    </lineage>
</organism>
<proteinExistence type="predicted"/>
<dbReference type="RefSeq" id="WP_367168137.1">
    <property type="nucleotide sequence ID" value="NZ_JBFKZN010000008.1"/>
</dbReference>
<dbReference type="Pfam" id="PF11162">
    <property type="entry name" value="DUF2946"/>
    <property type="match status" value="1"/>
</dbReference>
<evidence type="ECO:0000313" key="3">
    <source>
        <dbReference type="Proteomes" id="UP001554567"/>
    </source>
</evidence>
<protein>
    <submittedName>
        <fullName evidence="2">DUF2946 domain-containing protein</fullName>
    </submittedName>
</protein>
<evidence type="ECO:0000313" key="2">
    <source>
        <dbReference type="EMBL" id="MEW5290767.1"/>
    </source>
</evidence>
<keyword evidence="1" id="KW-0472">Membrane</keyword>
<evidence type="ECO:0000256" key="1">
    <source>
        <dbReference type="SAM" id="Phobius"/>
    </source>
</evidence>
<comment type="caution">
    <text evidence="2">The sequence shown here is derived from an EMBL/GenBank/DDBJ whole genome shotgun (WGS) entry which is preliminary data.</text>
</comment>
<name>A0ABV3N4M1_9GAMM</name>
<dbReference type="InterPro" id="IPR021333">
    <property type="entry name" value="DUF2946"/>
</dbReference>
<keyword evidence="1" id="KW-1133">Transmembrane helix</keyword>
<feature type="transmembrane region" description="Helical" evidence="1">
    <location>
        <begin position="28"/>
        <end position="51"/>
    </location>
</feature>
<dbReference type="EMBL" id="JBFKZN010000008">
    <property type="protein sequence ID" value="MEW5290767.1"/>
    <property type="molecule type" value="Genomic_DNA"/>
</dbReference>
<sequence>MLQSRSFCADEDLQDLSLFALHRSPNRYAAWAGLLAMLLIFIAPVISKSLAMTPARHMAMMMNMPGMAMHDMPGMTTDDDAMAAGDTQKASHPPLSVMDDSACGYCLLLVHLPLALTSLPPLWSVLQAASLHAVPLFSPIIRRFIPTFFRPRAPPASSRVI</sequence>